<gene>
    <name evidence="2" type="ORF">PAC_13858</name>
</gene>
<dbReference type="InterPro" id="IPR054464">
    <property type="entry name" value="ULD_fung"/>
</dbReference>
<reference evidence="2 3" key="1">
    <citation type="submission" date="2016-03" db="EMBL/GenBank/DDBJ databases">
        <authorList>
            <person name="Ploux O."/>
        </authorList>
    </citation>
    <scope>NUCLEOTIDE SEQUENCE [LARGE SCALE GENOMIC DNA]</scope>
    <source>
        <strain evidence="2 3">UAMH 11012</strain>
    </source>
</reference>
<organism evidence="2 3">
    <name type="scientific">Phialocephala subalpina</name>
    <dbReference type="NCBI Taxonomy" id="576137"/>
    <lineage>
        <taxon>Eukaryota</taxon>
        <taxon>Fungi</taxon>
        <taxon>Dikarya</taxon>
        <taxon>Ascomycota</taxon>
        <taxon>Pezizomycotina</taxon>
        <taxon>Leotiomycetes</taxon>
        <taxon>Helotiales</taxon>
        <taxon>Mollisiaceae</taxon>
        <taxon>Phialocephala</taxon>
        <taxon>Phialocephala fortinii species complex</taxon>
    </lineage>
</organism>
<name>A0A1L7XFZ6_9HELO</name>
<dbReference type="AlphaFoldDB" id="A0A1L7XFZ6"/>
<feature type="domain" description="Ubiquitin-like" evidence="1">
    <location>
        <begin position="240"/>
        <end position="321"/>
    </location>
</feature>
<accession>A0A1L7XFZ6</accession>
<dbReference type="PANTHER" id="PTHR38886:SF1">
    <property type="entry name" value="NACHT-NTPASE AND P-LOOP NTPASES N-TERMINAL DOMAIN-CONTAINING PROTEIN"/>
    <property type="match status" value="1"/>
</dbReference>
<keyword evidence="3" id="KW-1185">Reference proteome</keyword>
<dbReference type="OrthoDB" id="3045089at2759"/>
<dbReference type="EMBL" id="FJOG01000025">
    <property type="protein sequence ID" value="CZR63961.1"/>
    <property type="molecule type" value="Genomic_DNA"/>
</dbReference>
<dbReference type="Pfam" id="PF22893">
    <property type="entry name" value="ULD_2"/>
    <property type="match status" value="1"/>
</dbReference>
<dbReference type="Proteomes" id="UP000184330">
    <property type="component" value="Unassembled WGS sequence"/>
</dbReference>
<sequence>MSGITFGSVGDIIAVGQIALALAKALSDSRGSAKEYQDLVKELQAFEQALLQVLTLWQSYEDSPELKELGTTTINIVNDWREILLAFRLKVDNKYGTSLCAGGSAQWLKDVTKKVLWQKEKEEILELRRKLQMASHTIAMLCLTAIGKSVKLDSSAQKVRVELVHGLLHESIKRTEEQLIQLKTMDEKLVCQDEVSNMILSTVKSGMTYLLQVHTIVIDIRAMLSLLRNQIPRGLGTHWQQEPVTLEDALGFRVPIPLELVDSWEMFDTILSKRFEKHPGHKKVQSGEYVIEDGISGHELDRMLELVSCLRPGQKIEMCITFAEANIESNTCPRCQTESVGSAGSRIQCQNPSCKMWFQRIVTADDQHFVEGPSEQTISNGGWHNVISTSVPTESSIHPRLFQRVRLLQKESLLTDLPYSPSPCYMCYSLLGSKGGNRPLFIRGQLIKVKPLFTILLTTGMFTS</sequence>
<protein>
    <recommendedName>
        <fullName evidence="1">Ubiquitin-like domain-containing protein</fullName>
    </recommendedName>
</protein>
<evidence type="ECO:0000313" key="2">
    <source>
        <dbReference type="EMBL" id="CZR63961.1"/>
    </source>
</evidence>
<dbReference type="PANTHER" id="PTHR38886">
    <property type="entry name" value="SESA DOMAIN-CONTAINING PROTEIN"/>
    <property type="match status" value="1"/>
</dbReference>
<evidence type="ECO:0000259" key="1">
    <source>
        <dbReference type="Pfam" id="PF22893"/>
    </source>
</evidence>
<evidence type="ECO:0000313" key="3">
    <source>
        <dbReference type="Proteomes" id="UP000184330"/>
    </source>
</evidence>
<dbReference type="STRING" id="576137.A0A1L7XFZ6"/>
<proteinExistence type="predicted"/>